<reference evidence="1" key="1">
    <citation type="submission" date="2020-07" db="EMBL/GenBank/DDBJ databases">
        <title>Genomic analysis of a strain of Sedimentibacter Hydroxybenzoicus DSM7310.</title>
        <authorList>
            <person name="Ma S."/>
        </authorList>
    </citation>
    <scope>NUCLEOTIDE SEQUENCE</scope>
    <source>
        <strain evidence="1">DSM 7310</strain>
    </source>
</reference>
<dbReference type="AlphaFoldDB" id="A0A974BLH6"/>
<accession>A0A974BLH6</accession>
<dbReference type="InterPro" id="IPR011990">
    <property type="entry name" value="TPR-like_helical_dom_sf"/>
</dbReference>
<proteinExistence type="predicted"/>
<evidence type="ECO:0000313" key="2">
    <source>
        <dbReference type="Proteomes" id="UP000611629"/>
    </source>
</evidence>
<keyword evidence="2" id="KW-1185">Reference proteome</keyword>
<dbReference type="SUPFAM" id="SSF48452">
    <property type="entry name" value="TPR-like"/>
    <property type="match status" value="1"/>
</dbReference>
<comment type="caution">
    <text evidence="1">The sequence shown here is derived from an EMBL/GenBank/DDBJ whole genome shotgun (WGS) entry which is preliminary data.</text>
</comment>
<organism evidence="1 2">
    <name type="scientific">Sedimentibacter hydroxybenzoicus DSM 7310</name>
    <dbReference type="NCBI Taxonomy" id="1123245"/>
    <lineage>
        <taxon>Bacteria</taxon>
        <taxon>Bacillati</taxon>
        <taxon>Bacillota</taxon>
        <taxon>Tissierellia</taxon>
        <taxon>Sedimentibacter</taxon>
    </lineage>
</organism>
<evidence type="ECO:0008006" key="3">
    <source>
        <dbReference type="Google" id="ProtNLM"/>
    </source>
</evidence>
<sequence>MKIRNESLFEVLADKNSQLILNRTPCDKYSSEIIQIIDDIKNDGPSEEKYISLINEFHRIGLFREAVEVSCEAISTDPFNWGFHLLRGYNNLHIEQIAEAAANLEFASRMNPESFEAQLYGGIAHFLAENYSKSNYFFNQALELSNTFKDKCDVILWYWIFSSKQENGEQMKEILSSIDFSEDASDNSDFSSIDMCKLYKTNELNILTKIKTKEQMDKYKYFIAWYEIITGNRDKGYSLLNDCSENSIFSIQSVAARKDLKKIFIRWTPDEF</sequence>
<protein>
    <recommendedName>
        <fullName evidence="3">Tetratricopeptide repeat-containing protein</fullName>
    </recommendedName>
</protein>
<evidence type="ECO:0000313" key="1">
    <source>
        <dbReference type="EMBL" id="NYB75282.1"/>
    </source>
</evidence>
<dbReference type="RefSeq" id="WP_179238984.1">
    <property type="nucleotide sequence ID" value="NZ_JACBNQ010000019.1"/>
</dbReference>
<dbReference type="Gene3D" id="1.25.40.10">
    <property type="entry name" value="Tetratricopeptide repeat domain"/>
    <property type="match status" value="1"/>
</dbReference>
<dbReference type="EMBL" id="JACBNQ010000019">
    <property type="protein sequence ID" value="NYB75282.1"/>
    <property type="molecule type" value="Genomic_DNA"/>
</dbReference>
<gene>
    <name evidence="1" type="ORF">HZF24_14135</name>
</gene>
<name>A0A974BLH6_SEDHY</name>
<dbReference type="Proteomes" id="UP000611629">
    <property type="component" value="Unassembled WGS sequence"/>
</dbReference>